<evidence type="ECO:0000313" key="2">
    <source>
        <dbReference type="EMBL" id="HIU92264.1"/>
    </source>
</evidence>
<keyword evidence="1" id="KW-0732">Signal</keyword>
<proteinExistence type="predicted"/>
<dbReference type="AlphaFoldDB" id="A0A9D1MZE5"/>
<comment type="caution">
    <text evidence="2">The sequence shown here is derived from an EMBL/GenBank/DDBJ whole genome shotgun (WGS) entry which is preliminary data.</text>
</comment>
<evidence type="ECO:0000256" key="1">
    <source>
        <dbReference type="SAM" id="SignalP"/>
    </source>
</evidence>
<protein>
    <submittedName>
        <fullName evidence="2">Uncharacterized protein</fullName>
    </submittedName>
</protein>
<name>A0A9D1MZE5_9CLOT</name>
<feature type="chain" id="PRO_5039301567" evidence="1">
    <location>
        <begin position="22"/>
        <end position="321"/>
    </location>
</feature>
<sequence length="321" mass="37961">MKKVFLMLLLIVYFTSLPGVAHTKLTSEEKTVALNYYIEYIKQKEFRYKLPFSVVTSPSYNWEIFYYYNIKNIKYSKKNNNNFTVKFKTILKSDNNTFVTKDFIMKCEENKCFVDLENTPKMPFLYITNKVSNDELNKAKKAYNNLMKLNYYVNKNVDYSNRYFSDLEHLEKLHYLSNTEMKCEHIFYFNNETKDFFSNSDYVCVIPTIFSNNKKQVSLTTTLSKINGKYSFVIGPYNTNCLFSNVDFAVKQINPNSYWFNVAKKQKIKIGMPEKILIMSWGEPIKINENVGSWGVHKQYIYGDFGPYVYVENGKVTSWQD</sequence>
<feature type="signal peptide" evidence="1">
    <location>
        <begin position="1"/>
        <end position="21"/>
    </location>
</feature>
<reference evidence="2" key="1">
    <citation type="submission" date="2020-10" db="EMBL/GenBank/DDBJ databases">
        <authorList>
            <person name="Gilroy R."/>
        </authorList>
    </citation>
    <scope>NUCLEOTIDE SEQUENCE</scope>
    <source>
        <strain evidence="2">CHK154-7741</strain>
    </source>
</reference>
<evidence type="ECO:0000313" key="3">
    <source>
        <dbReference type="Proteomes" id="UP000886748"/>
    </source>
</evidence>
<gene>
    <name evidence="2" type="ORF">IAD26_03915</name>
</gene>
<dbReference type="Proteomes" id="UP000886748">
    <property type="component" value="Unassembled WGS sequence"/>
</dbReference>
<reference evidence="2" key="2">
    <citation type="journal article" date="2021" name="PeerJ">
        <title>Extensive microbial diversity within the chicken gut microbiome revealed by metagenomics and culture.</title>
        <authorList>
            <person name="Gilroy R."/>
            <person name="Ravi A."/>
            <person name="Getino M."/>
            <person name="Pursley I."/>
            <person name="Horton D.L."/>
            <person name="Alikhan N.F."/>
            <person name="Baker D."/>
            <person name="Gharbi K."/>
            <person name="Hall N."/>
            <person name="Watson M."/>
            <person name="Adriaenssens E.M."/>
            <person name="Foster-Nyarko E."/>
            <person name="Jarju S."/>
            <person name="Secka A."/>
            <person name="Antonio M."/>
            <person name="Oren A."/>
            <person name="Chaudhuri R.R."/>
            <person name="La Ragione R."/>
            <person name="Hildebrand F."/>
            <person name="Pallen M.J."/>
        </authorList>
    </citation>
    <scope>NUCLEOTIDE SEQUENCE</scope>
    <source>
        <strain evidence="2">CHK154-7741</strain>
    </source>
</reference>
<accession>A0A9D1MZE5</accession>
<organism evidence="2 3">
    <name type="scientific">Candidatus Limenecus avicola</name>
    <dbReference type="NCBI Taxonomy" id="2840847"/>
    <lineage>
        <taxon>Bacteria</taxon>
        <taxon>Bacillati</taxon>
        <taxon>Bacillota</taxon>
        <taxon>Clostridia</taxon>
        <taxon>Eubacteriales</taxon>
        <taxon>Clostridiaceae</taxon>
        <taxon>Clostridiaceae incertae sedis</taxon>
        <taxon>Candidatus Limenecus</taxon>
    </lineage>
</organism>
<dbReference type="EMBL" id="DVOD01000029">
    <property type="protein sequence ID" value="HIU92264.1"/>
    <property type="molecule type" value="Genomic_DNA"/>
</dbReference>